<keyword evidence="2" id="KW-1185">Reference proteome</keyword>
<dbReference type="Proteomes" id="UP000265520">
    <property type="component" value="Unassembled WGS sequence"/>
</dbReference>
<accession>A0A392V1X8</accession>
<comment type="caution">
    <text evidence="1">The sequence shown here is derived from an EMBL/GenBank/DDBJ whole genome shotgun (WGS) entry which is preliminary data.</text>
</comment>
<dbReference type="AlphaFoldDB" id="A0A392V1X8"/>
<name>A0A392V1X8_9FABA</name>
<sequence>MGVKPTLKNLKNSRFAAASLQRALANVCILDVSL</sequence>
<dbReference type="EMBL" id="LXQA011007449">
    <property type="protein sequence ID" value="MCI80965.1"/>
    <property type="molecule type" value="Genomic_DNA"/>
</dbReference>
<evidence type="ECO:0000313" key="1">
    <source>
        <dbReference type="EMBL" id="MCI80965.1"/>
    </source>
</evidence>
<protein>
    <submittedName>
        <fullName evidence="1">Uncharacterized protein</fullName>
    </submittedName>
</protein>
<evidence type="ECO:0000313" key="2">
    <source>
        <dbReference type="Proteomes" id="UP000265520"/>
    </source>
</evidence>
<proteinExistence type="predicted"/>
<reference evidence="1 2" key="1">
    <citation type="journal article" date="2018" name="Front. Plant Sci.">
        <title>Red Clover (Trifolium pratense) and Zigzag Clover (T. medium) - A Picture of Genomic Similarities and Differences.</title>
        <authorList>
            <person name="Dluhosova J."/>
            <person name="Istvanek J."/>
            <person name="Nedelnik J."/>
            <person name="Repkova J."/>
        </authorList>
    </citation>
    <scope>NUCLEOTIDE SEQUENCE [LARGE SCALE GENOMIC DNA]</scope>
    <source>
        <strain evidence="2">cv. 10/8</strain>
        <tissue evidence="1">Leaf</tissue>
    </source>
</reference>
<organism evidence="1 2">
    <name type="scientific">Trifolium medium</name>
    <dbReference type="NCBI Taxonomy" id="97028"/>
    <lineage>
        <taxon>Eukaryota</taxon>
        <taxon>Viridiplantae</taxon>
        <taxon>Streptophyta</taxon>
        <taxon>Embryophyta</taxon>
        <taxon>Tracheophyta</taxon>
        <taxon>Spermatophyta</taxon>
        <taxon>Magnoliopsida</taxon>
        <taxon>eudicotyledons</taxon>
        <taxon>Gunneridae</taxon>
        <taxon>Pentapetalae</taxon>
        <taxon>rosids</taxon>
        <taxon>fabids</taxon>
        <taxon>Fabales</taxon>
        <taxon>Fabaceae</taxon>
        <taxon>Papilionoideae</taxon>
        <taxon>50 kb inversion clade</taxon>
        <taxon>NPAAA clade</taxon>
        <taxon>Hologalegina</taxon>
        <taxon>IRL clade</taxon>
        <taxon>Trifolieae</taxon>
        <taxon>Trifolium</taxon>
    </lineage>
</organism>